<name>X0WUF9_9ZZZZ</name>
<reference evidence="1" key="1">
    <citation type="journal article" date="2014" name="Front. Microbiol.">
        <title>High frequency of phylogenetically diverse reductive dehalogenase-homologous genes in deep subseafloor sedimentary metagenomes.</title>
        <authorList>
            <person name="Kawai M."/>
            <person name="Futagami T."/>
            <person name="Toyoda A."/>
            <person name="Takaki Y."/>
            <person name="Nishi S."/>
            <person name="Hori S."/>
            <person name="Arai W."/>
            <person name="Tsubouchi T."/>
            <person name="Morono Y."/>
            <person name="Uchiyama I."/>
            <person name="Ito T."/>
            <person name="Fujiyama A."/>
            <person name="Inagaki F."/>
            <person name="Takami H."/>
        </authorList>
    </citation>
    <scope>NUCLEOTIDE SEQUENCE</scope>
    <source>
        <strain evidence="1">Expedition CK06-06</strain>
    </source>
</reference>
<evidence type="ECO:0000313" key="1">
    <source>
        <dbReference type="EMBL" id="GAG28108.1"/>
    </source>
</evidence>
<gene>
    <name evidence="1" type="ORF">S01H1_48533</name>
</gene>
<accession>X0WUF9</accession>
<comment type="caution">
    <text evidence="1">The sequence shown here is derived from an EMBL/GenBank/DDBJ whole genome shotgun (WGS) entry which is preliminary data.</text>
</comment>
<protein>
    <submittedName>
        <fullName evidence="1">Uncharacterized protein</fullName>
    </submittedName>
</protein>
<organism evidence="1">
    <name type="scientific">marine sediment metagenome</name>
    <dbReference type="NCBI Taxonomy" id="412755"/>
    <lineage>
        <taxon>unclassified sequences</taxon>
        <taxon>metagenomes</taxon>
        <taxon>ecological metagenomes</taxon>
    </lineage>
</organism>
<proteinExistence type="predicted"/>
<sequence>MKRDSKENTGIQLLLKRYKKIFRTQENLRHYSKTDYKTAEKKFLRYALLGRKD</sequence>
<dbReference type="AlphaFoldDB" id="X0WUF9"/>
<dbReference type="EMBL" id="BARS01031166">
    <property type="protein sequence ID" value="GAG28108.1"/>
    <property type="molecule type" value="Genomic_DNA"/>
</dbReference>